<dbReference type="Proteomes" id="UP001307849">
    <property type="component" value="Unassembled WGS sequence"/>
</dbReference>
<name>A0AAN8NUM8_9PEZI</name>
<accession>A0AAN8NUM8</accession>
<sequence length="479" mass="54707">MVHAEELVSKGRDEFEEWIKAFKEYLRSRNTIPKDQNDTDYSSISLSDLLNNNVLWAKISNAPLDEYLARLGECSARALPANMVDIPRSDSTPLWLCNKNLHNGCIPVPEDHNWHCNDHLLGAWVWYGWCLVVSPLFPRCDYEFVPKFAVNGLSDWGHTPTLLKKFKPPMFHSDEEILESVRKSFNNGYDIARTVPFSLCEVGFETICRIYNYTSSKRNYLDWTTVAIIDAKVLPQAASLEWSFTPGGIGELYPNHLRLLHDITDYVADVIHGEFANTRIQHDLSCSRTGCIWSEINRLTARMDAYFGRELLNLYISAVFWWQLSMGRYHIMPKLCYAVRHCKIPTPTDCPWTGFSSHPVVYDIPQIPDAVSGPEICRGPCVEIGPWPKDYDELPKLTEAAFCTIFDPAICYRCALKVSDHLTGSIQQLPPMEGIEFCRRGMSWMWEGPVLTLFWKALGHMTGVVAPSGFHDEKSCMFT</sequence>
<keyword evidence="3" id="KW-1185">Reference proteome</keyword>
<dbReference type="InterPro" id="IPR001849">
    <property type="entry name" value="PH_domain"/>
</dbReference>
<dbReference type="EMBL" id="JAVHJM010000002">
    <property type="protein sequence ID" value="KAK6518566.1"/>
    <property type="molecule type" value="Genomic_DNA"/>
</dbReference>
<evidence type="ECO:0000259" key="1">
    <source>
        <dbReference type="PROSITE" id="PS50003"/>
    </source>
</evidence>
<dbReference type="AlphaFoldDB" id="A0AAN8NUM8"/>
<protein>
    <recommendedName>
        <fullName evidence="1">PH domain-containing protein</fullName>
    </recommendedName>
</protein>
<reference evidence="2 3" key="1">
    <citation type="submission" date="2019-10" db="EMBL/GenBank/DDBJ databases">
        <authorList>
            <person name="Palmer J.M."/>
        </authorList>
    </citation>
    <scope>NUCLEOTIDE SEQUENCE [LARGE SCALE GENOMIC DNA]</scope>
    <source>
        <strain evidence="2 3">TWF506</strain>
    </source>
</reference>
<evidence type="ECO:0000313" key="2">
    <source>
        <dbReference type="EMBL" id="KAK6518566.1"/>
    </source>
</evidence>
<feature type="domain" description="PH" evidence="1">
    <location>
        <begin position="1"/>
        <end position="27"/>
    </location>
</feature>
<proteinExistence type="predicted"/>
<gene>
    <name evidence="2" type="ORF">TWF506_005702</name>
</gene>
<evidence type="ECO:0000313" key="3">
    <source>
        <dbReference type="Proteomes" id="UP001307849"/>
    </source>
</evidence>
<organism evidence="2 3">
    <name type="scientific">Arthrobotrys conoides</name>
    <dbReference type="NCBI Taxonomy" id="74498"/>
    <lineage>
        <taxon>Eukaryota</taxon>
        <taxon>Fungi</taxon>
        <taxon>Dikarya</taxon>
        <taxon>Ascomycota</taxon>
        <taxon>Pezizomycotina</taxon>
        <taxon>Orbiliomycetes</taxon>
        <taxon>Orbiliales</taxon>
        <taxon>Orbiliaceae</taxon>
        <taxon>Arthrobotrys</taxon>
    </lineage>
</organism>
<dbReference type="PROSITE" id="PS50003">
    <property type="entry name" value="PH_DOMAIN"/>
    <property type="match status" value="1"/>
</dbReference>
<comment type="caution">
    <text evidence="2">The sequence shown here is derived from an EMBL/GenBank/DDBJ whole genome shotgun (WGS) entry which is preliminary data.</text>
</comment>